<accession>A0A0A9ER94</accession>
<reference evidence="1" key="1">
    <citation type="submission" date="2014-09" db="EMBL/GenBank/DDBJ databases">
        <authorList>
            <person name="Magalhaes I.L.F."/>
            <person name="Oliveira U."/>
            <person name="Santos F.R."/>
            <person name="Vidigal T.H.D.A."/>
            <person name="Brescovit A.D."/>
            <person name="Santos A.J."/>
        </authorList>
    </citation>
    <scope>NUCLEOTIDE SEQUENCE</scope>
    <source>
        <tissue evidence="1">Shoot tissue taken approximately 20 cm above the soil surface</tissue>
    </source>
</reference>
<dbReference type="AlphaFoldDB" id="A0A0A9ER94"/>
<proteinExistence type="predicted"/>
<dbReference type="EMBL" id="GBRH01197490">
    <property type="protein sequence ID" value="JAE00406.1"/>
    <property type="molecule type" value="Transcribed_RNA"/>
</dbReference>
<sequence>MMWSCRAAQHRRRFFRYPFRGPK</sequence>
<organism evidence="1">
    <name type="scientific">Arundo donax</name>
    <name type="common">Giant reed</name>
    <name type="synonym">Donax arundinaceus</name>
    <dbReference type="NCBI Taxonomy" id="35708"/>
    <lineage>
        <taxon>Eukaryota</taxon>
        <taxon>Viridiplantae</taxon>
        <taxon>Streptophyta</taxon>
        <taxon>Embryophyta</taxon>
        <taxon>Tracheophyta</taxon>
        <taxon>Spermatophyta</taxon>
        <taxon>Magnoliopsida</taxon>
        <taxon>Liliopsida</taxon>
        <taxon>Poales</taxon>
        <taxon>Poaceae</taxon>
        <taxon>PACMAD clade</taxon>
        <taxon>Arundinoideae</taxon>
        <taxon>Arundineae</taxon>
        <taxon>Arundo</taxon>
    </lineage>
</organism>
<reference evidence="1" key="2">
    <citation type="journal article" date="2015" name="Data Brief">
        <title>Shoot transcriptome of the giant reed, Arundo donax.</title>
        <authorList>
            <person name="Barrero R.A."/>
            <person name="Guerrero F.D."/>
            <person name="Moolhuijzen P."/>
            <person name="Goolsby J.A."/>
            <person name="Tidwell J."/>
            <person name="Bellgard S.E."/>
            <person name="Bellgard M.I."/>
        </authorList>
    </citation>
    <scope>NUCLEOTIDE SEQUENCE</scope>
    <source>
        <tissue evidence="1">Shoot tissue taken approximately 20 cm above the soil surface</tissue>
    </source>
</reference>
<name>A0A0A9ER94_ARUDO</name>
<protein>
    <submittedName>
        <fullName evidence="1">Uncharacterized protein</fullName>
    </submittedName>
</protein>
<evidence type="ECO:0000313" key="1">
    <source>
        <dbReference type="EMBL" id="JAE00406.1"/>
    </source>
</evidence>